<sequence length="100" mass="11217">MRERAAVERVALLADLRPQVQEAAPGLLTVAAVEKHDDLSDPGHHRVRRRLLLSLRHRVALRPLVRRPARPRLPLPRLPTLMAGTDNRAQAAPWTTGPPR</sequence>
<evidence type="ECO:0000313" key="3">
    <source>
        <dbReference type="Proteomes" id="UP000516444"/>
    </source>
</evidence>
<protein>
    <submittedName>
        <fullName evidence="2">Uncharacterized protein</fullName>
    </submittedName>
</protein>
<feature type="region of interest" description="Disordered" evidence="1">
    <location>
        <begin position="70"/>
        <end position="100"/>
    </location>
</feature>
<dbReference type="EMBL" id="AP023440">
    <property type="protein sequence ID" value="BCL32137.1"/>
    <property type="molecule type" value="Genomic_DNA"/>
</dbReference>
<evidence type="ECO:0000313" key="2">
    <source>
        <dbReference type="EMBL" id="BCL32137.1"/>
    </source>
</evidence>
<dbReference type="AlphaFoldDB" id="A0A7G1PEF4"/>
<accession>A0A7G1PEF4</accession>
<dbReference type="KEGG" id="sgm:GCM10017557_69960"/>
<evidence type="ECO:0000256" key="1">
    <source>
        <dbReference type="SAM" id="MobiDB-lite"/>
    </source>
</evidence>
<dbReference type="Proteomes" id="UP000516444">
    <property type="component" value="Chromosome"/>
</dbReference>
<proteinExistence type="predicted"/>
<gene>
    <name evidence="2" type="ORF">GCM10017557_69960</name>
</gene>
<name>A0A7G1PEF4_9ACTN</name>
<reference evidence="2 3" key="1">
    <citation type="journal article" date="2014" name="Int. J. Syst. Evol. Microbiol.">
        <title>Complete genome sequence of Corynebacterium casei LMG S-19264T (=DSM 44701T), isolated from a smear-ripened cheese.</title>
        <authorList>
            <consortium name="US DOE Joint Genome Institute (JGI-PGF)"/>
            <person name="Walter F."/>
            <person name="Albersmeier A."/>
            <person name="Kalinowski J."/>
            <person name="Ruckert C."/>
        </authorList>
    </citation>
    <scope>NUCLEOTIDE SEQUENCE [LARGE SCALE GENOMIC DNA]</scope>
    <source>
        <strain evidence="2 3">JCM 4677</strain>
    </source>
</reference>
<keyword evidence="3" id="KW-1185">Reference proteome</keyword>
<organism evidence="2 3">
    <name type="scientific">Streptomyces aurantiacus</name>
    <dbReference type="NCBI Taxonomy" id="47760"/>
    <lineage>
        <taxon>Bacteria</taxon>
        <taxon>Bacillati</taxon>
        <taxon>Actinomycetota</taxon>
        <taxon>Actinomycetes</taxon>
        <taxon>Kitasatosporales</taxon>
        <taxon>Streptomycetaceae</taxon>
        <taxon>Streptomyces</taxon>
        <taxon>Streptomyces aurantiacus group</taxon>
    </lineage>
</organism>